<proteinExistence type="inferred from homology"/>
<name>A0A644UEP1_9ZZZZ</name>
<dbReference type="InterPro" id="IPR036421">
    <property type="entry name" value="Fe_dep_repressor_sf"/>
</dbReference>
<keyword evidence="7" id="KW-0805">Transcription regulation</keyword>
<keyword evidence="4" id="KW-0963">Cytoplasm</keyword>
<evidence type="ECO:0000256" key="9">
    <source>
        <dbReference type="ARBA" id="ARBA00023159"/>
    </source>
</evidence>
<evidence type="ECO:0000256" key="3">
    <source>
        <dbReference type="ARBA" id="ARBA00011738"/>
    </source>
</evidence>
<dbReference type="InterPro" id="IPR036390">
    <property type="entry name" value="WH_DNA-bd_sf"/>
</dbReference>
<dbReference type="PROSITE" id="PS50944">
    <property type="entry name" value="HTH_DTXR"/>
    <property type="match status" value="1"/>
</dbReference>
<dbReference type="InterPro" id="IPR038157">
    <property type="entry name" value="FeoA_core_dom"/>
</dbReference>
<dbReference type="Gene3D" id="1.10.10.10">
    <property type="entry name" value="Winged helix-like DNA-binding domain superfamily/Winged helix DNA-binding domain"/>
    <property type="match status" value="1"/>
</dbReference>
<evidence type="ECO:0000256" key="2">
    <source>
        <dbReference type="ARBA" id="ARBA00007871"/>
    </source>
</evidence>
<dbReference type="GO" id="GO:0003700">
    <property type="term" value="F:DNA-binding transcription factor activity"/>
    <property type="evidence" value="ECO:0007669"/>
    <property type="project" value="InterPro"/>
</dbReference>
<dbReference type="SUPFAM" id="SSF50037">
    <property type="entry name" value="C-terminal domain of transcriptional repressors"/>
    <property type="match status" value="1"/>
</dbReference>
<dbReference type="InterPro" id="IPR001367">
    <property type="entry name" value="Fe_dep_repressor"/>
</dbReference>
<dbReference type="SMART" id="SM00529">
    <property type="entry name" value="HTH_DTXR"/>
    <property type="match status" value="1"/>
</dbReference>
<dbReference type="SUPFAM" id="SSF46785">
    <property type="entry name" value="Winged helix' DNA-binding domain"/>
    <property type="match status" value="1"/>
</dbReference>
<keyword evidence="11" id="KW-0464">Manganese</keyword>
<comment type="similarity">
    <text evidence="2">Belongs to the DtxR/MntR family.</text>
</comment>
<evidence type="ECO:0000256" key="12">
    <source>
        <dbReference type="ARBA" id="ARBA00032593"/>
    </source>
</evidence>
<evidence type="ECO:0000313" key="14">
    <source>
        <dbReference type="EMBL" id="MPL77330.1"/>
    </source>
</evidence>
<evidence type="ECO:0000256" key="7">
    <source>
        <dbReference type="ARBA" id="ARBA00023015"/>
    </source>
</evidence>
<evidence type="ECO:0000256" key="6">
    <source>
        <dbReference type="ARBA" id="ARBA00023004"/>
    </source>
</evidence>
<dbReference type="InterPro" id="IPR008988">
    <property type="entry name" value="Transcriptional_repressor_C"/>
</dbReference>
<comment type="caution">
    <text evidence="14">The sequence shown here is derived from an EMBL/GenBank/DDBJ whole genome shotgun (WGS) entry which is preliminary data.</text>
</comment>
<dbReference type="GO" id="GO:0046983">
    <property type="term" value="F:protein dimerization activity"/>
    <property type="evidence" value="ECO:0007669"/>
    <property type="project" value="InterPro"/>
</dbReference>
<dbReference type="Gene3D" id="1.10.60.10">
    <property type="entry name" value="Iron dependent repressor, metal binding and dimerisation domain"/>
    <property type="match status" value="1"/>
</dbReference>
<keyword evidence="6" id="KW-0408">Iron</keyword>
<keyword evidence="10" id="KW-0804">Transcription</keyword>
<dbReference type="GO" id="GO:0003677">
    <property type="term" value="F:DNA binding"/>
    <property type="evidence" value="ECO:0007669"/>
    <property type="project" value="UniProtKB-KW"/>
</dbReference>
<dbReference type="GO" id="GO:0005737">
    <property type="term" value="C:cytoplasm"/>
    <property type="evidence" value="ECO:0007669"/>
    <property type="project" value="UniProtKB-SubCell"/>
</dbReference>
<comment type="subcellular location">
    <subcellularLocation>
        <location evidence="1">Cytoplasm</location>
    </subcellularLocation>
</comment>
<dbReference type="InterPro" id="IPR022689">
    <property type="entry name" value="Iron_dep_repressor"/>
</dbReference>
<organism evidence="14">
    <name type="scientific">bioreactor metagenome</name>
    <dbReference type="NCBI Taxonomy" id="1076179"/>
    <lineage>
        <taxon>unclassified sequences</taxon>
        <taxon>metagenomes</taxon>
        <taxon>ecological metagenomes</taxon>
    </lineage>
</organism>
<dbReference type="EMBL" id="VSSQ01000106">
    <property type="protein sequence ID" value="MPL77330.1"/>
    <property type="molecule type" value="Genomic_DNA"/>
</dbReference>
<evidence type="ECO:0000256" key="1">
    <source>
        <dbReference type="ARBA" id="ARBA00004496"/>
    </source>
</evidence>
<evidence type="ECO:0000256" key="4">
    <source>
        <dbReference type="ARBA" id="ARBA00022490"/>
    </source>
</evidence>
<evidence type="ECO:0000256" key="11">
    <source>
        <dbReference type="ARBA" id="ARBA00023211"/>
    </source>
</evidence>
<evidence type="ECO:0000256" key="10">
    <source>
        <dbReference type="ARBA" id="ARBA00023163"/>
    </source>
</evidence>
<comment type="subunit">
    <text evidence="3">Homodimer.</text>
</comment>
<accession>A0A644UEP1</accession>
<dbReference type="Gene3D" id="2.30.30.90">
    <property type="match status" value="1"/>
</dbReference>
<keyword evidence="8" id="KW-0238">DNA-binding</keyword>
<keyword evidence="9" id="KW-0010">Activator</keyword>
<evidence type="ECO:0000259" key="13">
    <source>
        <dbReference type="PROSITE" id="PS50944"/>
    </source>
</evidence>
<dbReference type="AlphaFoldDB" id="A0A644UEP1"/>
<keyword evidence="5" id="KW-0678">Repressor</keyword>
<gene>
    <name evidence="14" type="primary">mntR_8</name>
    <name evidence="14" type="ORF">SDC9_23185</name>
</gene>
<protein>
    <recommendedName>
        <fullName evidence="12">Manganese transport regulator</fullName>
    </recommendedName>
</protein>
<dbReference type="Pfam" id="PF02742">
    <property type="entry name" value="Fe_dep_repr_C"/>
    <property type="match status" value="1"/>
</dbReference>
<dbReference type="InterPro" id="IPR022687">
    <property type="entry name" value="HTH_DTXR"/>
</dbReference>
<dbReference type="InterPro" id="IPR050536">
    <property type="entry name" value="DtxR_MntR_Metal-Reg"/>
</dbReference>
<feature type="domain" description="HTH dtxR-type" evidence="13">
    <location>
        <begin position="7"/>
        <end position="68"/>
    </location>
</feature>
<dbReference type="Pfam" id="PF04023">
    <property type="entry name" value="FeoA"/>
    <property type="match status" value="1"/>
</dbReference>
<reference evidence="14" key="1">
    <citation type="submission" date="2019-08" db="EMBL/GenBank/DDBJ databases">
        <authorList>
            <person name="Kucharzyk K."/>
            <person name="Murdoch R.W."/>
            <person name="Higgins S."/>
            <person name="Loffler F."/>
        </authorList>
    </citation>
    <scope>NUCLEOTIDE SEQUENCE</scope>
</reference>
<evidence type="ECO:0000256" key="5">
    <source>
        <dbReference type="ARBA" id="ARBA00022491"/>
    </source>
</evidence>
<dbReference type="SUPFAM" id="SSF47979">
    <property type="entry name" value="Iron-dependent repressor protein, dimerization domain"/>
    <property type="match status" value="1"/>
</dbReference>
<dbReference type="Pfam" id="PF01325">
    <property type="entry name" value="Fe_dep_repress"/>
    <property type="match status" value="1"/>
</dbReference>
<dbReference type="PANTHER" id="PTHR33238">
    <property type="entry name" value="IRON (METAL) DEPENDENT REPRESSOR, DTXR FAMILY"/>
    <property type="match status" value="1"/>
</dbReference>
<sequence>MTDISAITPAMQDYLETMLSLSESVNEIRVTDIAAKLSIAKATVTQGIEYLKKHGLVLQEKYGPVELTASGKAMAVEVRWRHRKLKQFLTEVLSVDAKIAEKDACLMEHVVSKHTMNRLMHFLESTDCMNCAKNVSQKDTPAINNLSQVQSNKETNPMETKPVRALNELKVGERGRVIRIASDKALKSRVLDMGVTPGAEIKMEGHAPMGDPVEVDVKGYHLTLRKDEAAQIYVEVGA</sequence>
<dbReference type="PANTHER" id="PTHR33238:SF11">
    <property type="entry name" value="TRANSCRIPTIONAL REGULATOR MNTR"/>
    <property type="match status" value="1"/>
</dbReference>
<dbReference type="GO" id="GO:0046914">
    <property type="term" value="F:transition metal ion binding"/>
    <property type="evidence" value="ECO:0007669"/>
    <property type="project" value="InterPro"/>
</dbReference>
<dbReference type="SMART" id="SM00899">
    <property type="entry name" value="FeoA"/>
    <property type="match status" value="1"/>
</dbReference>
<dbReference type="InterPro" id="IPR007167">
    <property type="entry name" value="Fe-transptr_FeoA-like"/>
</dbReference>
<evidence type="ECO:0000256" key="8">
    <source>
        <dbReference type="ARBA" id="ARBA00023125"/>
    </source>
</evidence>
<dbReference type="InterPro" id="IPR036388">
    <property type="entry name" value="WH-like_DNA-bd_sf"/>
</dbReference>